<dbReference type="GO" id="GO:0120545">
    <property type="term" value="F:nucleic acid conformation isomerase activity"/>
    <property type="evidence" value="ECO:0007669"/>
    <property type="project" value="UniProtKB-ARBA"/>
</dbReference>
<dbReference type="KEGG" id="hha:Hhal_0577"/>
<dbReference type="Proteomes" id="UP000000647">
    <property type="component" value="Chromosome"/>
</dbReference>
<dbReference type="HOGENOM" id="CLU_037269_1_1_6"/>
<proteinExistence type="predicted"/>
<dbReference type="STRING" id="349124.Hhal_0577"/>
<sequence>MSPSHIPPETLARAAPPGSSLDYALRLAPAHQREPLQAIAAFTGEIRRIPWHTQEAEVGRATLHWWRTELARILEGGGQHPLAAPLAAAVHEHQLPGAELRAILDEADRALDGDRPETFPEQLRLAERHAAAPLRLAAQVLVGDASATGYATALGSAVGLTRSLRLQGLAARYGDSDLPRETLRQAGVPAEGPLLQSDGTALPSLLRALAVQADAIAPLFPAARGQAPEDRRRVAALRPVTAYAALHQALIAEILRRGPAELIRGRLTLTPLRKVWVAWRGQP</sequence>
<keyword evidence="2" id="KW-1185">Reference proteome</keyword>
<reference evidence="1 2" key="2">
    <citation type="journal article" date="2013" name="Stand. Genomic Sci.">
        <title>Complete genome sequence of Halorhodospira halophila SL1.</title>
        <authorList>
            <person name="Challacombe J.F."/>
            <person name="Majid S."/>
            <person name="Deole R."/>
            <person name="Brettin T.S."/>
            <person name="Bruce D."/>
            <person name="Delano S.F."/>
            <person name="Detter J.C."/>
            <person name="Gleasner C.D."/>
            <person name="Han C.S."/>
            <person name="Misra M."/>
            <person name="Reitenga K.G."/>
            <person name="Mikhailova N."/>
            <person name="Woyke T."/>
            <person name="Pitluck S."/>
            <person name="Nolan M."/>
            <person name="Land M.L."/>
            <person name="Saunders E."/>
            <person name="Tapia R."/>
            <person name="Lapidus A."/>
            <person name="Ivanova N."/>
            <person name="Hoff W.D."/>
        </authorList>
    </citation>
    <scope>NUCLEOTIDE SEQUENCE [LARGE SCALE GENOMIC DNA]</scope>
    <source>
        <strain evidence="2">DSM 244 / SL1</strain>
    </source>
</reference>
<dbReference type="InterPro" id="IPR000629">
    <property type="entry name" value="RNA-helicase_DEAD-box_CS"/>
</dbReference>
<dbReference type="InterPro" id="IPR008949">
    <property type="entry name" value="Isoprenoid_synthase_dom_sf"/>
</dbReference>
<gene>
    <name evidence="1" type="ordered locus">Hhal_0577</name>
</gene>
<dbReference type="RefSeq" id="WP_011813386.1">
    <property type="nucleotide sequence ID" value="NC_008789.1"/>
</dbReference>
<dbReference type="OrthoDB" id="9807580at2"/>
<dbReference type="AlphaFoldDB" id="A1WUK1"/>
<dbReference type="PROSITE" id="PS00039">
    <property type="entry name" value="DEAD_ATP_HELICASE"/>
    <property type="match status" value="1"/>
</dbReference>
<protein>
    <submittedName>
        <fullName evidence="1">Squalene/phytoene synthase</fullName>
    </submittedName>
</protein>
<accession>A1WUK1</accession>
<evidence type="ECO:0000313" key="2">
    <source>
        <dbReference type="Proteomes" id="UP000000647"/>
    </source>
</evidence>
<dbReference type="EMBL" id="CP000544">
    <property type="protein sequence ID" value="ABM61363.1"/>
    <property type="molecule type" value="Genomic_DNA"/>
</dbReference>
<dbReference type="eggNOG" id="COG1562">
    <property type="taxonomic scope" value="Bacteria"/>
</dbReference>
<organism evidence="1 2">
    <name type="scientific">Halorhodospira halophila (strain DSM 244 / SL1)</name>
    <name type="common">Ectothiorhodospira halophila (strain DSM 244 / SL1)</name>
    <dbReference type="NCBI Taxonomy" id="349124"/>
    <lineage>
        <taxon>Bacteria</taxon>
        <taxon>Pseudomonadati</taxon>
        <taxon>Pseudomonadota</taxon>
        <taxon>Gammaproteobacteria</taxon>
        <taxon>Chromatiales</taxon>
        <taxon>Ectothiorhodospiraceae</taxon>
        <taxon>Halorhodospira</taxon>
    </lineage>
</organism>
<name>A1WUK1_HALHL</name>
<evidence type="ECO:0000313" key="1">
    <source>
        <dbReference type="EMBL" id="ABM61363.1"/>
    </source>
</evidence>
<dbReference type="InterPro" id="IPR002060">
    <property type="entry name" value="Squ/phyt_synthse"/>
</dbReference>
<reference evidence="2" key="1">
    <citation type="submission" date="2006-12" db="EMBL/GenBank/DDBJ databases">
        <title>Complete sequence of Halorhodospira halophila SL1.</title>
        <authorList>
            <consortium name="US DOE Joint Genome Institute"/>
            <person name="Copeland A."/>
            <person name="Lucas S."/>
            <person name="Lapidus A."/>
            <person name="Barry K."/>
            <person name="Detter J.C."/>
            <person name="Glavina del Rio T."/>
            <person name="Hammon N."/>
            <person name="Israni S."/>
            <person name="Dalin E."/>
            <person name="Tice H."/>
            <person name="Pitluck S."/>
            <person name="Saunders E."/>
            <person name="Brettin T."/>
            <person name="Bruce D."/>
            <person name="Han C."/>
            <person name="Tapia R."/>
            <person name="Schmutz J."/>
            <person name="Larimer F."/>
            <person name="Land M."/>
            <person name="Hauser L."/>
            <person name="Kyrpides N."/>
            <person name="Mikhailova N."/>
            <person name="Hoff W."/>
            <person name="Richardson P."/>
        </authorList>
    </citation>
    <scope>NUCLEOTIDE SEQUENCE [LARGE SCALE GENOMIC DNA]</scope>
    <source>
        <strain evidence="2">DSM 244 / SL1</strain>
    </source>
</reference>
<dbReference type="SUPFAM" id="SSF48576">
    <property type="entry name" value="Terpenoid synthases"/>
    <property type="match status" value="1"/>
</dbReference>
<dbReference type="Gene3D" id="1.10.600.10">
    <property type="entry name" value="Farnesyl Diphosphate Synthase"/>
    <property type="match status" value="1"/>
</dbReference>
<dbReference type="Pfam" id="PF00494">
    <property type="entry name" value="SQS_PSY"/>
    <property type="match status" value="1"/>
</dbReference>